<keyword evidence="2" id="KW-0812">Transmembrane</keyword>
<dbReference type="EMBL" id="JAMSHJ010000003">
    <property type="protein sequence ID" value="KAI5429683.1"/>
    <property type="molecule type" value="Genomic_DNA"/>
</dbReference>
<gene>
    <name evidence="4" type="ORF">KIW84_034309</name>
</gene>
<name>A0A9D5B116_PEA</name>
<dbReference type="Gramene" id="Psat03G0430900-T1">
    <property type="protein sequence ID" value="KAI5429683.1"/>
    <property type="gene ID" value="KIW84_034309"/>
</dbReference>
<feature type="region of interest" description="Disordered" evidence="1">
    <location>
        <begin position="47"/>
        <end position="90"/>
    </location>
</feature>
<organism evidence="4 5">
    <name type="scientific">Pisum sativum</name>
    <name type="common">Garden pea</name>
    <name type="synonym">Lathyrus oleraceus</name>
    <dbReference type="NCBI Taxonomy" id="3888"/>
    <lineage>
        <taxon>Eukaryota</taxon>
        <taxon>Viridiplantae</taxon>
        <taxon>Streptophyta</taxon>
        <taxon>Embryophyta</taxon>
        <taxon>Tracheophyta</taxon>
        <taxon>Spermatophyta</taxon>
        <taxon>Magnoliopsida</taxon>
        <taxon>eudicotyledons</taxon>
        <taxon>Gunneridae</taxon>
        <taxon>Pentapetalae</taxon>
        <taxon>rosids</taxon>
        <taxon>fabids</taxon>
        <taxon>Fabales</taxon>
        <taxon>Fabaceae</taxon>
        <taxon>Papilionoideae</taxon>
        <taxon>50 kb inversion clade</taxon>
        <taxon>NPAAA clade</taxon>
        <taxon>Hologalegina</taxon>
        <taxon>IRL clade</taxon>
        <taxon>Fabeae</taxon>
        <taxon>Lathyrus</taxon>
    </lineage>
</organism>
<dbReference type="Proteomes" id="UP001058974">
    <property type="component" value="Chromosome 3"/>
</dbReference>
<evidence type="ECO:0000256" key="2">
    <source>
        <dbReference type="SAM" id="Phobius"/>
    </source>
</evidence>
<protein>
    <recommendedName>
        <fullName evidence="3">DUF7745 domain-containing protein</fullName>
    </recommendedName>
</protein>
<evidence type="ECO:0000259" key="3">
    <source>
        <dbReference type="Pfam" id="PF24924"/>
    </source>
</evidence>
<evidence type="ECO:0000313" key="4">
    <source>
        <dbReference type="EMBL" id="KAI5429683.1"/>
    </source>
</evidence>
<dbReference type="Pfam" id="PF24924">
    <property type="entry name" value="DUF7745"/>
    <property type="match status" value="1"/>
</dbReference>
<reference evidence="4 5" key="1">
    <citation type="journal article" date="2022" name="Nat. Genet.">
        <title>Improved pea reference genome and pan-genome highlight genomic features and evolutionary characteristics.</title>
        <authorList>
            <person name="Yang T."/>
            <person name="Liu R."/>
            <person name="Luo Y."/>
            <person name="Hu S."/>
            <person name="Wang D."/>
            <person name="Wang C."/>
            <person name="Pandey M.K."/>
            <person name="Ge S."/>
            <person name="Xu Q."/>
            <person name="Li N."/>
            <person name="Li G."/>
            <person name="Huang Y."/>
            <person name="Saxena R.K."/>
            <person name="Ji Y."/>
            <person name="Li M."/>
            <person name="Yan X."/>
            <person name="He Y."/>
            <person name="Liu Y."/>
            <person name="Wang X."/>
            <person name="Xiang C."/>
            <person name="Varshney R.K."/>
            <person name="Ding H."/>
            <person name="Gao S."/>
            <person name="Zong X."/>
        </authorList>
    </citation>
    <scope>NUCLEOTIDE SEQUENCE [LARGE SCALE GENOMIC DNA]</scope>
    <source>
        <strain evidence="4 5">cv. Zhongwan 6</strain>
    </source>
</reference>
<keyword evidence="2" id="KW-1133">Transmembrane helix</keyword>
<dbReference type="InterPro" id="IPR056647">
    <property type="entry name" value="DUF7745"/>
</dbReference>
<accession>A0A9D5B116</accession>
<dbReference type="AlphaFoldDB" id="A0A9D5B116"/>
<proteinExistence type="predicted"/>
<feature type="compositionally biased region" description="Acidic residues" evidence="1">
    <location>
        <begin position="66"/>
        <end position="78"/>
    </location>
</feature>
<comment type="caution">
    <text evidence="4">The sequence shown here is derived from an EMBL/GenBank/DDBJ whole genome shotgun (WGS) entry which is preliminary data.</text>
</comment>
<evidence type="ECO:0000256" key="1">
    <source>
        <dbReference type="SAM" id="MobiDB-lite"/>
    </source>
</evidence>
<keyword evidence="5" id="KW-1185">Reference proteome</keyword>
<feature type="transmembrane region" description="Helical" evidence="2">
    <location>
        <begin position="6"/>
        <end position="28"/>
    </location>
</feature>
<sequence>MGSNYVFETILALTIYGILLFPSFKYFVDMDAIRVFMTYEEEKVAEHGDDNNVGADVEDNVGGIDAENDEDKEAEGEECATINSNRQEDI</sequence>
<feature type="compositionally biased region" description="Polar residues" evidence="1">
    <location>
        <begin position="81"/>
        <end position="90"/>
    </location>
</feature>
<keyword evidence="2" id="KW-0472">Membrane</keyword>
<evidence type="ECO:0000313" key="5">
    <source>
        <dbReference type="Proteomes" id="UP001058974"/>
    </source>
</evidence>
<feature type="domain" description="DUF7745" evidence="3">
    <location>
        <begin position="4"/>
        <end position="42"/>
    </location>
</feature>